<dbReference type="Gene3D" id="1.10.40.30">
    <property type="entry name" value="Fumarase/aspartase (C-terminal domain)"/>
    <property type="match status" value="1"/>
</dbReference>
<dbReference type="InterPro" id="IPR022761">
    <property type="entry name" value="Fumarate_lyase_N"/>
</dbReference>
<keyword evidence="3" id="KW-0413">Isomerase</keyword>
<dbReference type="RefSeq" id="WP_009515417.1">
    <property type="nucleotide sequence ID" value="NZ_CCAE010000097.1"/>
</dbReference>
<keyword evidence="5" id="KW-1185">Reference proteome</keyword>
<dbReference type="GO" id="GO:0047472">
    <property type="term" value="F:3-carboxy-cis,cis-muconate cycloisomerase activity"/>
    <property type="evidence" value="ECO:0007669"/>
    <property type="project" value="UniProtKB-EC"/>
</dbReference>
<dbReference type="CDD" id="cd01597">
    <property type="entry name" value="pCLME"/>
    <property type="match status" value="1"/>
</dbReference>
<evidence type="ECO:0000256" key="1">
    <source>
        <dbReference type="ARBA" id="ARBA00034772"/>
    </source>
</evidence>
<feature type="domain" description="Adenylosuccinate lyase C-terminal" evidence="2">
    <location>
        <begin position="364"/>
        <end position="439"/>
    </location>
</feature>
<dbReference type="PROSITE" id="PS00163">
    <property type="entry name" value="FUMARATE_LYASES"/>
    <property type="match status" value="1"/>
</dbReference>
<dbReference type="AlphaFoldDB" id="Q2HNY9"/>
<reference evidence="5" key="4">
    <citation type="submission" date="2014-11" db="EMBL/GenBank/DDBJ databases">
        <title>Draft genome sequence of Hydrogenophaga intermedia S1.</title>
        <authorList>
            <person name="Gan H.M."/>
            <person name="Chew T.H."/>
            <person name="Stolz A."/>
        </authorList>
    </citation>
    <scope>NUCLEOTIDE SEQUENCE [LARGE SCALE GENOMIC DNA]</scope>
    <source>
        <strain evidence="5">S1</strain>
    </source>
</reference>
<protein>
    <submittedName>
        <fullName evidence="3">3-carboxy-cis,cis-muconate lactonizing enzyme</fullName>
        <ecNumber evidence="3">5.5.1.2</ecNumber>
    </submittedName>
</protein>
<dbReference type="Gene3D" id="1.20.200.10">
    <property type="entry name" value="Fumarase/aspartase (Central domain)"/>
    <property type="match status" value="1"/>
</dbReference>
<gene>
    <name evidence="3" type="primary">pcaB2</name>
    <name evidence="4" type="ORF">BN948_05025</name>
</gene>
<name>Q2HNY9_HYDIT</name>
<dbReference type="PRINTS" id="PR00149">
    <property type="entry name" value="FUMRATELYASE"/>
</dbReference>
<dbReference type="EMBL" id="AY769868">
    <property type="protein sequence ID" value="AAX11217.1"/>
    <property type="molecule type" value="Genomic_DNA"/>
</dbReference>
<organism evidence="3">
    <name type="scientific">Hydrogenophaga intermedia</name>
    <dbReference type="NCBI Taxonomy" id="65786"/>
    <lineage>
        <taxon>Bacteria</taxon>
        <taxon>Pseudomonadati</taxon>
        <taxon>Pseudomonadota</taxon>
        <taxon>Betaproteobacteria</taxon>
        <taxon>Burkholderiales</taxon>
        <taxon>Comamonadaceae</taxon>
        <taxon>Hydrogenophaga</taxon>
    </lineage>
</organism>
<comment type="similarity">
    <text evidence="1">Belongs to the class-II fumarase/aspartase family.</text>
</comment>
<dbReference type="SMART" id="SM00998">
    <property type="entry name" value="ADSL_C"/>
    <property type="match status" value="1"/>
</dbReference>
<dbReference type="InterPro" id="IPR019468">
    <property type="entry name" value="AdenyloSucc_lyase_C"/>
</dbReference>
<dbReference type="PANTHER" id="PTHR43172:SF2">
    <property type="entry name" value="ADENYLOSUCCINATE LYASE C-TERMINAL DOMAIN-CONTAINING PROTEIN"/>
    <property type="match status" value="1"/>
</dbReference>
<dbReference type="InterPro" id="IPR020557">
    <property type="entry name" value="Fumarate_lyase_CS"/>
</dbReference>
<sequence length="453" mass="48351">MSFSPLDSEVLGNLFSTESMREVFSDSRYISFMFQVEGALARAQAEHGLVPMSLATAIENVQREGLEPSTLARGSELSGVPTIPFVQAVQAKLPPDLEPYFHFGATTQDIADTARVLQIREALDFLSHDLLATVKNLASLAEKHRETPCVARTASQQAAPITFGYKVAGWCVALSEHVEYLQTLRPHILVVSLGGPVGTLAALGDKGPAVIDSFADILGLRSPPITWHTHRARIVETGSWLGILIGILGKIATDIISLSSTEVGEVSEPYEPGRGGSSAMPHKRNPISSMMILAAHGAAPGHVSTLMSSLASLHERPVGAWHAEWHALPALFGLASGALREARRVSGGISVNVARMRENLDLTNGLLFSDAAAAVLSRSMGRKQAHAAVEKAVSDVLAHQGSLLTCLAKRHRNLAEALRPAFDTTESTRAAARITDAAIAHARKLISALNHRA</sequence>
<evidence type="ECO:0000313" key="3">
    <source>
        <dbReference type="EMBL" id="AAX11217.1"/>
    </source>
</evidence>
<dbReference type="InterPro" id="IPR008948">
    <property type="entry name" value="L-Aspartase-like"/>
</dbReference>
<dbReference type="Pfam" id="PF00206">
    <property type="entry name" value="Lyase_1"/>
    <property type="match status" value="1"/>
</dbReference>
<dbReference type="EC" id="5.5.1.2" evidence="3"/>
<dbReference type="EMBL" id="CCAE010000097">
    <property type="protein sequence ID" value="CDN90580.1"/>
    <property type="molecule type" value="Genomic_DNA"/>
</dbReference>
<dbReference type="BRENDA" id="5.5.1.2">
    <property type="organism ID" value="9756"/>
</dbReference>
<dbReference type="Proteomes" id="UP000028878">
    <property type="component" value="Unassembled WGS sequence"/>
</dbReference>
<evidence type="ECO:0000313" key="4">
    <source>
        <dbReference type="EMBL" id="CDN90580.1"/>
    </source>
</evidence>
<reference evidence="4" key="2">
    <citation type="submission" date="2014-02" db="EMBL/GenBank/DDBJ databases">
        <authorList>
            <person name="Madsen J."/>
        </authorList>
    </citation>
    <scope>NUCLEOTIDE SEQUENCE [LARGE SCALE GENOMIC DNA]</scope>
    <source>
        <strain evidence="4">S1</strain>
    </source>
</reference>
<dbReference type="InterPro" id="IPR000362">
    <property type="entry name" value="Fumarate_lyase_fam"/>
</dbReference>
<reference evidence="4" key="3">
    <citation type="submission" date="2014-05" db="EMBL/GenBank/DDBJ databases">
        <title>Draft genome sequence of Hydrogenophaga intermedia S1.</title>
        <authorList>
            <person name="Gan H.M."/>
            <person name="Chew T.H."/>
            <person name="Stolz A."/>
        </authorList>
    </citation>
    <scope>NUCLEOTIDE SEQUENCE [LARGE SCALE GENOMIC DNA]</scope>
    <source>
        <strain evidence="4">S1</strain>
    </source>
</reference>
<dbReference type="BioCyc" id="MetaCyc:MONOMER-14208"/>
<dbReference type="GO" id="GO:0016829">
    <property type="term" value="F:lyase activity"/>
    <property type="evidence" value="ECO:0007669"/>
    <property type="project" value="UniProtKB-ARBA"/>
</dbReference>
<evidence type="ECO:0000259" key="2">
    <source>
        <dbReference type="SMART" id="SM00998"/>
    </source>
</evidence>
<dbReference type="SUPFAM" id="SSF48557">
    <property type="entry name" value="L-aspartase-like"/>
    <property type="match status" value="1"/>
</dbReference>
<reference evidence="3" key="1">
    <citation type="journal article" date="2006" name="Microbiology">
        <title>Characterization of the genes encoding the 3-carboxy-cis,cis-muconate-lactonizing enzymes from the 4-sulfocatechol degradative pathways of Hydrogenophaga intermedia S1 and Agrobacterium radiobacter S2.</title>
        <authorList>
            <person name="Halak S."/>
            <person name="Basta T."/>
            <person name="Burger S."/>
            <person name="Contzen M."/>
            <person name="Stolz A."/>
        </authorList>
    </citation>
    <scope>NUCLEOTIDE SEQUENCE</scope>
    <source>
        <strain evidence="3">S1</strain>
    </source>
</reference>
<dbReference type="PANTHER" id="PTHR43172">
    <property type="entry name" value="ADENYLOSUCCINATE LYASE"/>
    <property type="match status" value="1"/>
</dbReference>
<evidence type="ECO:0000313" key="5">
    <source>
        <dbReference type="Proteomes" id="UP000028878"/>
    </source>
</evidence>
<accession>Q2HNY9</accession>
<proteinExistence type="inferred from homology"/>